<dbReference type="EMBL" id="AWWH01000150">
    <property type="protein sequence ID" value="ETA73805.1"/>
    <property type="molecule type" value="Genomic_DNA"/>
</dbReference>
<dbReference type="GO" id="GO:0016151">
    <property type="term" value="F:nickel cation binding"/>
    <property type="evidence" value="ECO:0007669"/>
    <property type="project" value="UniProtKB-UniRule"/>
</dbReference>
<comment type="catalytic activity">
    <reaction evidence="2">
        <text>Ni(II)-pyridinium-3,5-bisthiocarboxylate mononucleotide = pyridinium-3,5-bisthiocarboxylate mononucleotide + Ni(2+)</text>
        <dbReference type="Rhea" id="RHEA:54784"/>
        <dbReference type="ChEBI" id="CHEBI:49786"/>
        <dbReference type="ChEBI" id="CHEBI:137372"/>
        <dbReference type="ChEBI" id="CHEBI:137373"/>
        <dbReference type="EC" id="4.99.1.12"/>
    </reaction>
</comment>
<comment type="caution">
    <text evidence="3">The sequence shown here is derived from an EMBL/GenBank/DDBJ whole genome shotgun (WGS) entry which is preliminary data.</text>
</comment>
<reference evidence="3 4" key="1">
    <citation type="journal article" date="2014" name="Genome Announc.">
        <title>The Genome of the Predominant Equine Lactobacillus Species, Lactobacillus equi, Is Reflective of Its Lifestyle Adaptations to an Herbivorous Host.</title>
        <authorList>
            <person name="O'Donnell M.M."/>
            <person name="Harris H.M."/>
            <person name="O'Toole P.W."/>
            <person name="Ross R.P."/>
        </authorList>
    </citation>
    <scope>NUCLEOTIDE SEQUENCE [LARGE SCALE GENOMIC DNA]</scope>
    <source>
        <strain evidence="3 4">DPC 6820</strain>
    </source>
</reference>
<evidence type="ECO:0000256" key="1">
    <source>
        <dbReference type="ARBA" id="ARBA00022596"/>
    </source>
</evidence>
<dbReference type="GO" id="GO:0051604">
    <property type="term" value="P:protein maturation"/>
    <property type="evidence" value="ECO:0007669"/>
    <property type="project" value="UniProtKB-UniRule"/>
</dbReference>
<keyword evidence="4" id="KW-1185">Reference proteome</keyword>
<dbReference type="PANTHER" id="PTHR36566">
    <property type="entry name" value="NICKEL INSERTION PROTEIN-RELATED"/>
    <property type="match status" value="1"/>
</dbReference>
<dbReference type="Proteomes" id="UP000018559">
    <property type="component" value="Unassembled WGS sequence"/>
</dbReference>
<dbReference type="AlphaFoldDB" id="V7HWZ7"/>
<dbReference type="PATRIC" id="fig|1392007.3.peg.1370"/>
<keyword evidence="2" id="KW-0456">Lyase</keyword>
<keyword evidence="1 2" id="KW-0533">Nickel</keyword>
<dbReference type="EC" id="4.99.1.12" evidence="2"/>
<name>V7HWZ7_9LACO</name>
<dbReference type="HAMAP" id="MF_01074">
    <property type="entry name" value="LarC"/>
    <property type="match status" value="1"/>
</dbReference>
<evidence type="ECO:0000313" key="3">
    <source>
        <dbReference type="EMBL" id="ETA73805.1"/>
    </source>
</evidence>
<dbReference type="Pfam" id="PF01969">
    <property type="entry name" value="Ni_insertion"/>
    <property type="match status" value="1"/>
</dbReference>
<comment type="function">
    <text evidence="2">Involved in the biosynthesis of a nickel-pincer cofactor ((SCS)Ni(II) pincer complex). Binds Ni(2+), and functions in nickel delivery to pyridinium-3,5-bisthiocarboxylic acid mononucleotide (P2TMN), to form the mature cofactor. Is thus probably required for the activation of nickel-pincer cofactor-dependent enzymes.</text>
</comment>
<comment type="similarity">
    <text evidence="2">Belongs to the LarC family.</text>
</comment>
<proteinExistence type="inferred from homology"/>
<dbReference type="GO" id="GO:0016829">
    <property type="term" value="F:lyase activity"/>
    <property type="evidence" value="ECO:0007669"/>
    <property type="project" value="UniProtKB-UniRule"/>
</dbReference>
<dbReference type="NCBIfam" id="TIGR00299">
    <property type="entry name" value="nickel pincer cofactor biosynthesis protein LarC"/>
    <property type="match status" value="1"/>
</dbReference>
<evidence type="ECO:0000313" key="4">
    <source>
        <dbReference type="Proteomes" id="UP000018559"/>
    </source>
</evidence>
<sequence>MADILFLEPFSGLSGDMLNGLLLDLGADFQEVQTELTKLHLPEFTVSFQRNSHSSIYGGNFEVHLTNHVHKDQGLSHHYEHEHHHNHKHEHHHEIRNLAAINDILDQSDLSADVKEHSKNVFFDIAQAEARVHHVSLDEIHFHEVGATDSIVDVVAFFIAFEKLGIKRVYTTAVTDGTGFIQVAHGNMPVPVPAVMQLRQNTNLIYRQDSEIHTELVTPTGLAILKELKPITSIPEHLQVEKIGYGFGKRQTGKLNALRGSLATLKHSHEEINTTQDQIAKLEVNLDDQSPEELGYIFDLLLEAGALDVFWTNIIMKKNRPAVLLTVLCQTQEQAKFRQLLWEHPTTLGVRSQVMTRPKATRHFEKITTPFGEITVKVGMLGSQVKRSLEYDDCARIARKYQLPIHNVYQKLQPYLQGELK</sequence>
<evidence type="ECO:0000256" key="2">
    <source>
        <dbReference type="HAMAP-Rule" id="MF_01074"/>
    </source>
</evidence>
<dbReference type="Gene3D" id="3.30.70.1380">
    <property type="entry name" value="Transcriptional regulatory protein pf0864 domain like"/>
    <property type="match status" value="1"/>
</dbReference>
<protein>
    <recommendedName>
        <fullName evidence="2">Pyridinium-3,5-bisthiocarboxylic acid mononucleotide nickel insertion protein</fullName>
        <shortName evidence="2">P2TMN nickel insertion protein</shortName>
        <ecNumber evidence="2">4.99.1.12</ecNumber>
    </recommendedName>
    <alternativeName>
        <fullName evidence="2">Nickel-pincer cofactor biosynthesis protein LarC</fullName>
    </alternativeName>
</protein>
<dbReference type="InterPro" id="IPR002822">
    <property type="entry name" value="Ni_insertion"/>
</dbReference>
<organism evidence="3 4">
    <name type="scientific">Ligilactobacillus equi DPC 6820</name>
    <dbReference type="NCBI Taxonomy" id="1392007"/>
    <lineage>
        <taxon>Bacteria</taxon>
        <taxon>Bacillati</taxon>
        <taxon>Bacillota</taxon>
        <taxon>Bacilli</taxon>
        <taxon>Lactobacillales</taxon>
        <taxon>Lactobacillaceae</taxon>
        <taxon>Ligilactobacillus</taxon>
    </lineage>
</organism>
<accession>V7HWZ7</accession>
<dbReference type="Gene3D" id="3.10.20.300">
    <property type="entry name" value="mk0293 like domain"/>
    <property type="match status" value="1"/>
</dbReference>
<dbReference type="PANTHER" id="PTHR36566:SF1">
    <property type="entry name" value="PYRIDINIUM-3,5-BISTHIOCARBOXYLIC ACID MONONUCLEOTIDE NICKEL INSERTION PROTEIN"/>
    <property type="match status" value="1"/>
</dbReference>
<dbReference type="RefSeq" id="WP_023859959.1">
    <property type="nucleotide sequence ID" value="NZ_AWWH01000150.1"/>
</dbReference>
<gene>
    <name evidence="2" type="primary">larC</name>
    <name evidence="3" type="ORF">LEQ_0904c</name>
</gene>